<evidence type="ECO:0000313" key="3">
    <source>
        <dbReference type="Proteomes" id="UP000274822"/>
    </source>
</evidence>
<keyword evidence="1" id="KW-0732">Signal</keyword>
<accession>A0A433Q2J8</accession>
<evidence type="ECO:0000256" key="1">
    <source>
        <dbReference type="SAM" id="SignalP"/>
    </source>
</evidence>
<organism evidence="2 3">
    <name type="scientific">Jimgerdemannia flammicorona</name>
    <dbReference type="NCBI Taxonomy" id="994334"/>
    <lineage>
        <taxon>Eukaryota</taxon>
        <taxon>Fungi</taxon>
        <taxon>Fungi incertae sedis</taxon>
        <taxon>Mucoromycota</taxon>
        <taxon>Mucoromycotina</taxon>
        <taxon>Endogonomycetes</taxon>
        <taxon>Endogonales</taxon>
        <taxon>Endogonaceae</taxon>
        <taxon>Jimgerdemannia</taxon>
    </lineage>
</organism>
<proteinExistence type="predicted"/>
<dbReference type="AlphaFoldDB" id="A0A433Q2J8"/>
<dbReference type="Proteomes" id="UP000274822">
    <property type="component" value="Unassembled WGS sequence"/>
</dbReference>
<reference evidence="2 3" key="1">
    <citation type="journal article" date="2018" name="New Phytol.">
        <title>Phylogenomics of Endogonaceae and evolution of mycorrhizas within Mucoromycota.</title>
        <authorList>
            <person name="Chang Y."/>
            <person name="Desiro A."/>
            <person name="Na H."/>
            <person name="Sandor L."/>
            <person name="Lipzen A."/>
            <person name="Clum A."/>
            <person name="Barry K."/>
            <person name="Grigoriev I.V."/>
            <person name="Martin F.M."/>
            <person name="Stajich J.E."/>
            <person name="Smith M.E."/>
            <person name="Bonito G."/>
            <person name="Spatafora J.W."/>
        </authorList>
    </citation>
    <scope>NUCLEOTIDE SEQUENCE [LARGE SCALE GENOMIC DNA]</scope>
    <source>
        <strain evidence="2 3">AD002</strain>
    </source>
</reference>
<comment type="caution">
    <text evidence="2">The sequence shown here is derived from an EMBL/GenBank/DDBJ whole genome shotgun (WGS) entry which is preliminary data.</text>
</comment>
<evidence type="ECO:0000313" key="2">
    <source>
        <dbReference type="EMBL" id="RUS23952.1"/>
    </source>
</evidence>
<dbReference type="EMBL" id="RBNJ01017849">
    <property type="protein sequence ID" value="RUS23952.1"/>
    <property type="molecule type" value="Genomic_DNA"/>
</dbReference>
<feature type="chain" id="PRO_5019278756" evidence="1">
    <location>
        <begin position="19"/>
        <end position="99"/>
    </location>
</feature>
<sequence length="99" mass="11319">MSWTLTTTFRLCIVRVEAVTWPSRHHDNFAREVHELTLLQQRKVAPLLQTGKPVPLHNLTFRPFASIEMHHVEVVAVFCVSRFINGICGVSIEDPEQKG</sequence>
<feature type="signal peptide" evidence="1">
    <location>
        <begin position="1"/>
        <end position="18"/>
    </location>
</feature>
<protein>
    <submittedName>
        <fullName evidence="2">Uncharacterized protein</fullName>
    </submittedName>
</protein>
<name>A0A433Q2J8_9FUNG</name>
<keyword evidence="3" id="KW-1185">Reference proteome</keyword>
<gene>
    <name evidence="2" type="ORF">BC938DRAFT_474350</name>
</gene>